<accession>A0A9N9FG66</accession>
<dbReference type="EMBL" id="CAJVQA010001951">
    <property type="protein sequence ID" value="CAG8531872.1"/>
    <property type="molecule type" value="Genomic_DNA"/>
</dbReference>
<keyword evidence="2" id="KW-1185">Reference proteome</keyword>
<gene>
    <name evidence="1" type="ORF">CPELLU_LOCUS3882</name>
</gene>
<dbReference type="AlphaFoldDB" id="A0A9N9FG66"/>
<protein>
    <submittedName>
        <fullName evidence="1">7239_t:CDS:1</fullName>
    </submittedName>
</protein>
<proteinExistence type="predicted"/>
<name>A0A9N9FG66_9GLOM</name>
<evidence type="ECO:0000313" key="1">
    <source>
        <dbReference type="EMBL" id="CAG8531872.1"/>
    </source>
</evidence>
<comment type="caution">
    <text evidence="1">The sequence shown here is derived from an EMBL/GenBank/DDBJ whole genome shotgun (WGS) entry which is preliminary data.</text>
</comment>
<organism evidence="1 2">
    <name type="scientific">Cetraspora pellucida</name>
    <dbReference type="NCBI Taxonomy" id="1433469"/>
    <lineage>
        <taxon>Eukaryota</taxon>
        <taxon>Fungi</taxon>
        <taxon>Fungi incertae sedis</taxon>
        <taxon>Mucoromycota</taxon>
        <taxon>Glomeromycotina</taxon>
        <taxon>Glomeromycetes</taxon>
        <taxon>Diversisporales</taxon>
        <taxon>Gigasporaceae</taxon>
        <taxon>Cetraspora</taxon>
    </lineage>
</organism>
<evidence type="ECO:0000313" key="2">
    <source>
        <dbReference type="Proteomes" id="UP000789759"/>
    </source>
</evidence>
<sequence length="39" mass="4707">MFLFKRRQEDDTLFYNPWIEDITKKNLAAYIALTAEVEI</sequence>
<reference evidence="1" key="1">
    <citation type="submission" date="2021-06" db="EMBL/GenBank/DDBJ databases">
        <authorList>
            <person name="Kallberg Y."/>
            <person name="Tangrot J."/>
            <person name="Rosling A."/>
        </authorList>
    </citation>
    <scope>NUCLEOTIDE SEQUENCE</scope>
    <source>
        <strain evidence="1">FL966</strain>
    </source>
</reference>
<dbReference type="Proteomes" id="UP000789759">
    <property type="component" value="Unassembled WGS sequence"/>
</dbReference>